<dbReference type="Proteomes" id="UP000094487">
    <property type="component" value="Unassembled WGS sequence"/>
</dbReference>
<name>A0A1E3M0V8_9SPHN</name>
<evidence type="ECO:0000313" key="3">
    <source>
        <dbReference type="Proteomes" id="UP000094487"/>
    </source>
</evidence>
<accession>A0A1E3M0V8</accession>
<dbReference type="InterPro" id="IPR009492">
    <property type="entry name" value="TniQ"/>
</dbReference>
<evidence type="ECO:0000259" key="1">
    <source>
        <dbReference type="Pfam" id="PF06527"/>
    </source>
</evidence>
<sequence length="578" mass="64349">MEEPSSEFPRRPLPVVGESLYGFERRFACCTRYATLSTFRHALGLTAFGPRSVTAKWQKLASAAGQPLDRLEHMRWYAKEYGSEKDVVSLMNIGVRATQVRSEDLRFCPHCLAEANGPERRLHLQVWQLHLVTACPVHGNLLVDACDECGETLWHNRKTKPWACACGREMTEMKTVHAPRGAVETSGAILSHASLRGTAGFFDTDRSRLLPVEFEELSLDDLLAVFAKIGLLATSSEADDPRVGQRAKVHRGVMLDADLGISRAVRMMEAAHVVMSDWPQSADPLFEALADRNGDADFDHPVRRMFATEMGYRLLSRLQSLDGGLVSVVDDALEGWLLRERGIYIDGRRRVKTETSGDLAIDVADAMRRLEGRIKNPMGIYSWVNAGAVTMVDKKVSLASVEQTLESLAGLPTHDLDDAIEVEEWSSSKPFNPYYRRANAIRDVLSGAIRVSPSARPDRTGLAALCISSSDLRRQAEAQLPRNMQGFGRKKANPEQPDVPPLIRRVRGLRARDAFFQPSRISDLLSKLWPGSPLVDFVSMPTVRCNYVVRRYGGRRCPRRLYSVADSIAAMSQIYGGP</sequence>
<gene>
    <name evidence="2" type="ORF">BFL28_08630</name>
</gene>
<dbReference type="AlphaFoldDB" id="A0A1E3M0V8"/>
<organism evidence="2 3">
    <name type="scientific">Sphingomonas turrisvirgatae</name>
    <dbReference type="NCBI Taxonomy" id="1888892"/>
    <lineage>
        <taxon>Bacteria</taxon>
        <taxon>Pseudomonadati</taxon>
        <taxon>Pseudomonadota</taxon>
        <taxon>Alphaproteobacteria</taxon>
        <taxon>Sphingomonadales</taxon>
        <taxon>Sphingomonadaceae</taxon>
        <taxon>Sphingomonas</taxon>
    </lineage>
</organism>
<feature type="domain" description="TniQ" evidence="1">
    <location>
        <begin position="9"/>
        <end position="142"/>
    </location>
</feature>
<keyword evidence="3" id="KW-1185">Reference proteome</keyword>
<dbReference type="Pfam" id="PF06527">
    <property type="entry name" value="TniQ"/>
    <property type="match status" value="1"/>
</dbReference>
<proteinExistence type="predicted"/>
<protein>
    <recommendedName>
        <fullName evidence="1">TniQ domain-containing protein</fullName>
    </recommendedName>
</protein>
<comment type="caution">
    <text evidence="2">The sequence shown here is derived from an EMBL/GenBank/DDBJ whole genome shotgun (WGS) entry which is preliminary data.</text>
</comment>
<reference evidence="2 3" key="1">
    <citation type="submission" date="2016-08" db="EMBL/GenBank/DDBJ databases">
        <title>Draft genome of the agarase producing Sphingomonas sp. MCT13.</title>
        <authorList>
            <person name="D'Andrea M.M."/>
            <person name="Rossolini G.M."/>
            <person name="Thaller M.C."/>
        </authorList>
    </citation>
    <scope>NUCLEOTIDE SEQUENCE [LARGE SCALE GENOMIC DNA]</scope>
    <source>
        <strain evidence="2 3">MCT13</strain>
    </source>
</reference>
<evidence type="ECO:0000313" key="2">
    <source>
        <dbReference type="EMBL" id="ODP39686.1"/>
    </source>
</evidence>
<dbReference type="EMBL" id="MDDS01000003">
    <property type="protein sequence ID" value="ODP39686.1"/>
    <property type="molecule type" value="Genomic_DNA"/>
</dbReference>
<dbReference type="RefSeq" id="WP_069318643.1">
    <property type="nucleotide sequence ID" value="NZ_MDDS01000003.1"/>
</dbReference>
<dbReference type="STRING" id="1888892.BFL28_08630"/>